<dbReference type="Proteomes" id="UP000012081">
    <property type="component" value="Unassembled WGS sequence"/>
</dbReference>
<evidence type="ECO:0000256" key="4">
    <source>
        <dbReference type="ARBA" id="ARBA00022692"/>
    </source>
</evidence>
<keyword evidence="6 7" id="KW-0472">Membrane</keyword>
<evidence type="ECO:0000256" key="3">
    <source>
        <dbReference type="ARBA" id="ARBA00022475"/>
    </source>
</evidence>
<dbReference type="SUPFAM" id="SSF103473">
    <property type="entry name" value="MFS general substrate transporter"/>
    <property type="match status" value="1"/>
</dbReference>
<evidence type="ECO:0000256" key="5">
    <source>
        <dbReference type="ARBA" id="ARBA00022989"/>
    </source>
</evidence>
<dbReference type="PATRIC" id="fig|1300222.3.peg.914"/>
<feature type="transmembrane region" description="Helical" evidence="7">
    <location>
        <begin position="169"/>
        <end position="189"/>
    </location>
</feature>
<comment type="caution">
    <text evidence="9">The sequence shown here is derived from an EMBL/GenBank/DDBJ whole genome shotgun (WGS) entry which is preliminary data.</text>
</comment>
<dbReference type="InterPro" id="IPR020846">
    <property type="entry name" value="MFS_dom"/>
</dbReference>
<keyword evidence="2" id="KW-0813">Transport</keyword>
<proteinExistence type="predicted"/>
<dbReference type="EMBL" id="APBN01000001">
    <property type="protein sequence ID" value="EMT54822.1"/>
    <property type="molecule type" value="Genomic_DNA"/>
</dbReference>
<feature type="transmembrane region" description="Helical" evidence="7">
    <location>
        <begin position="371"/>
        <end position="392"/>
    </location>
</feature>
<keyword evidence="5 7" id="KW-1133">Transmembrane helix</keyword>
<accession>M8DMV9</accession>
<dbReference type="CDD" id="cd17329">
    <property type="entry name" value="MFS_MdtH_MDR_like"/>
    <property type="match status" value="1"/>
</dbReference>
<feature type="transmembrane region" description="Helical" evidence="7">
    <location>
        <begin position="140"/>
        <end position="163"/>
    </location>
</feature>
<dbReference type="STRING" id="1300222.I532_04420"/>
<dbReference type="InterPro" id="IPR036259">
    <property type="entry name" value="MFS_trans_sf"/>
</dbReference>
<name>M8DMV9_9BACL</name>
<comment type="subcellular location">
    <subcellularLocation>
        <location evidence="1">Cell membrane</location>
        <topology evidence="1">Multi-pass membrane protein</topology>
    </subcellularLocation>
</comment>
<evidence type="ECO:0000259" key="8">
    <source>
        <dbReference type="PROSITE" id="PS50850"/>
    </source>
</evidence>
<dbReference type="Gene3D" id="1.20.1250.20">
    <property type="entry name" value="MFS general substrate transporter like domains"/>
    <property type="match status" value="1"/>
</dbReference>
<dbReference type="AlphaFoldDB" id="M8DMV9"/>
<evidence type="ECO:0000256" key="1">
    <source>
        <dbReference type="ARBA" id="ARBA00004651"/>
    </source>
</evidence>
<evidence type="ECO:0000256" key="2">
    <source>
        <dbReference type="ARBA" id="ARBA00022448"/>
    </source>
</evidence>
<feature type="domain" description="Major facilitator superfamily (MFS) profile" evidence="8">
    <location>
        <begin position="15"/>
        <end position="396"/>
    </location>
</feature>
<feature type="transmembrane region" description="Helical" evidence="7">
    <location>
        <begin position="48"/>
        <end position="70"/>
    </location>
</feature>
<dbReference type="PROSITE" id="PS50850">
    <property type="entry name" value="MFS"/>
    <property type="match status" value="1"/>
</dbReference>
<dbReference type="OrthoDB" id="9793283at2"/>
<feature type="transmembrane region" description="Helical" evidence="7">
    <location>
        <begin position="253"/>
        <end position="272"/>
    </location>
</feature>
<evidence type="ECO:0000313" key="9">
    <source>
        <dbReference type="EMBL" id="EMT54822.1"/>
    </source>
</evidence>
<reference evidence="9 10" key="1">
    <citation type="submission" date="2013-03" db="EMBL/GenBank/DDBJ databases">
        <title>Assembly of a new bacterial strain Brevibacillus borstelensis AK1.</title>
        <authorList>
            <person name="Rajan I."/>
            <person name="PoliReddy D."/>
            <person name="Sugumar T."/>
            <person name="Rathinam K."/>
            <person name="Alqarawi S."/>
            <person name="Khalil A.B."/>
            <person name="Sivakumar N."/>
        </authorList>
    </citation>
    <scope>NUCLEOTIDE SEQUENCE [LARGE SCALE GENOMIC DNA]</scope>
    <source>
        <strain evidence="9 10">AK1</strain>
    </source>
</reference>
<feature type="transmembrane region" description="Helical" evidence="7">
    <location>
        <begin position="284"/>
        <end position="299"/>
    </location>
</feature>
<gene>
    <name evidence="9" type="ORF">I532_04420</name>
</gene>
<evidence type="ECO:0000313" key="10">
    <source>
        <dbReference type="Proteomes" id="UP000012081"/>
    </source>
</evidence>
<dbReference type="PANTHER" id="PTHR43414:SF1">
    <property type="entry name" value="PEPTIDE PERMEASE"/>
    <property type="match status" value="1"/>
</dbReference>
<protein>
    <recommendedName>
        <fullName evidence="8">Major facilitator superfamily (MFS) profile domain-containing protein</fullName>
    </recommendedName>
</protein>
<sequence length="408" mass="44745">MNEKATRLFSRYPVILWVRLFGELLTELSRSMITPFLILYLHEKIGGSIPLIMLVIGLQPASDILFTLIAGGVTDQYGRKPIMLLALLLQGLSMLGMAAAGSLAAFALLYVLNGIGRSLFIPASRAVLADSMTAKQLAEAFALLSTATYIGASVGPLLGVLVYQTAPALAFLCTGLSLFLYAAVIWWKVPETKHQEQKECASAHEQISFRKVDAHRAVLSMMVLALPISFFYAQTETNLQLHLKSGFANYLDVLAWLALTKSISAIVLEFWLVKATQRFSPRRLVVFSYICFAAVSWTYGNADSIILLLCMQLVFVMGESIGLNHMLTMVSKMAPAAMRGRYFAVYGLHWDISRTLGPLAGSFLFLHFDGAVLFTIATALLLIGAVIQNVFLRRMEKASPLSREGSGS</sequence>
<dbReference type="GO" id="GO:0022857">
    <property type="term" value="F:transmembrane transporter activity"/>
    <property type="evidence" value="ECO:0007669"/>
    <property type="project" value="InterPro"/>
</dbReference>
<dbReference type="InterPro" id="IPR011701">
    <property type="entry name" value="MFS"/>
</dbReference>
<dbReference type="Pfam" id="PF07690">
    <property type="entry name" value="MFS_1"/>
    <property type="match status" value="1"/>
</dbReference>
<organism evidence="9 10">
    <name type="scientific">Brevibacillus borstelensis AK1</name>
    <dbReference type="NCBI Taxonomy" id="1300222"/>
    <lineage>
        <taxon>Bacteria</taxon>
        <taxon>Bacillati</taxon>
        <taxon>Bacillota</taxon>
        <taxon>Bacilli</taxon>
        <taxon>Bacillales</taxon>
        <taxon>Paenibacillaceae</taxon>
        <taxon>Brevibacillus</taxon>
    </lineage>
</organism>
<dbReference type="RefSeq" id="WP_003386657.1">
    <property type="nucleotide sequence ID" value="NZ_APBN01000001.1"/>
</dbReference>
<dbReference type="PANTHER" id="PTHR43414">
    <property type="entry name" value="MULTIDRUG RESISTANCE PROTEIN MDTG"/>
    <property type="match status" value="1"/>
</dbReference>
<keyword evidence="10" id="KW-1185">Reference proteome</keyword>
<feature type="transmembrane region" description="Helical" evidence="7">
    <location>
        <begin position="217"/>
        <end position="233"/>
    </location>
</feature>
<evidence type="ECO:0000256" key="7">
    <source>
        <dbReference type="SAM" id="Phobius"/>
    </source>
</evidence>
<evidence type="ECO:0000256" key="6">
    <source>
        <dbReference type="ARBA" id="ARBA00023136"/>
    </source>
</evidence>
<keyword evidence="4 7" id="KW-0812">Transmembrane</keyword>
<dbReference type="GO" id="GO:0005886">
    <property type="term" value="C:plasma membrane"/>
    <property type="evidence" value="ECO:0007669"/>
    <property type="project" value="UniProtKB-SubCell"/>
</dbReference>
<keyword evidence="3" id="KW-1003">Cell membrane</keyword>